<dbReference type="Proteomes" id="UP000203794">
    <property type="component" value="Segment"/>
</dbReference>
<protein>
    <recommendedName>
        <fullName evidence="3">DUF2493 domain-containing protein</fullName>
    </recommendedName>
</protein>
<name>A0A0A8J8Q1_9CAUD</name>
<evidence type="ECO:0000313" key="2">
    <source>
        <dbReference type="Proteomes" id="UP000203794"/>
    </source>
</evidence>
<keyword evidence="2" id="KW-1185">Reference proteome</keyword>
<proteinExistence type="predicted"/>
<accession>A0A0A8J8Q1</accession>
<evidence type="ECO:0008006" key="3">
    <source>
        <dbReference type="Google" id="ProtNLM"/>
    </source>
</evidence>
<sequence>MPRYIEKNYQFSGFNKDCRIMSDGKPIRPIRRDELRKFKNVVVVFGSRKNVEEEIFDACLSGFIRDWSLTPENTVFVSGMAREGADKQIVDWAKLKGWRWSEFPADWDNIDVPGARIKMNAQGKQYNALAGFMRNQDMANVSSHGLGFWDGHSPGTKDMMERCNDKKIKLRMIRLKDEPNGT</sequence>
<organism evidence="1 2">
    <name type="scientific">Ralstonia phage RSL2</name>
    <dbReference type="NCBI Taxonomy" id="1585840"/>
    <lineage>
        <taxon>Viruses</taxon>
        <taxon>Duplodnaviria</taxon>
        <taxon>Heunggongvirae</taxon>
        <taxon>Uroviricota</taxon>
        <taxon>Caudoviricetes</taxon>
        <taxon>Chimalliviridae</taxon>
        <taxon>Chiangmaivirus</taxon>
        <taxon>Chiangmaivirus RSL2</taxon>
    </lineage>
</organism>
<evidence type="ECO:0000313" key="1">
    <source>
        <dbReference type="EMBL" id="BAQ02577.2"/>
    </source>
</evidence>
<dbReference type="EMBL" id="AP014693">
    <property type="protein sequence ID" value="BAQ02577.2"/>
    <property type="molecule type" value="Genomic_DNA"/>
</dbReference>
<reference evidence="1 2" key="1">
    <citation type="submission" date="2014-12" db="EMBL/GenBank/DDBJ databases">
        <title>Genome analysis of a novel jumbo phage RSL2 infecting the phytopathogen Ralstonia solanacearum.</title>
        <authorList>
            <person name="Kawasaki T."/>
            <person name="Fujie M."/>
            <person name="Chatchawankanphanich O."/>
            <person name="Ogata H."/>
            <person name="Yamada T."/>
        </authorList>
    </citation>
    <scope>NUCLEOTIDE SEQUENCE [LARGE SCALE GENOMIC DNA]</scope>
    <source>
        <strain evidence="1 2">RSL2</strain>
    </source>
</reference>